<feature type="DNA-binding region" description="H-T-H motif" evidence="2">
    <location>
        <begin position="26"/>
        <end position="45"/>
    </location>
</feature>
<comment type="caution">
    <text evidence="4">The sequence shown here is derived from an EMBL/GenBank/DDBJ whole genome shotgun (WGS) entry which is preliminary data.</text>
</comment>
<dbReference type="PRINTS" id="PR00455">
    <property type="entry name" value="HTHTETR"/>
</dbReference>
<proteinExistence type="predicted"/>
<reference evidence="5" key="1">
    <citation type="submission" date="2018-08" db="EMBL/GenBank/DDBJ databases">
        <authorList>
            <person name="Liu Z.-W."/>
            <person name="Du Z.-J."/>
        </authorList>
    </citation>
    <scope>NUCLEOTIDE SEQUENCE [LARGE SCALE GENOMIC DNA]</scope>
    <source>
        <strain evidence="5">H4X</strain>
    </source>
</reference>
<evidence type="ECO:0000259" key="3">
    <source>
        <dbReference type="PROSITE" id="PS50977"/>
    </source>
</evidence>
<dbReference type="Proteomes" id="UP000256708">
    <property type="component" value="Unassembled WGS sequence"/>
</dbReference>
<protein>
    <submittedName>
        <fullName evidence="4">TetR/AcrR family transcriptional regulator</fullName>
    </submittedName>
</protein>
<evidence type="ECO:0000313" key="4">
    <source>
        <dbReference type="EMBL" id="RDV17183.1"/>
    </source>
</evidence>
<feature type="domain" description="HTH tetR-type" evidence="3">
    <location>
        <begin position="3"/>
        <end position="63"/>
    </location>
</feature>
<keyword evidence="1 2" id="KW-0238">DNA-binding</keyword>
<dbReference type="Gene3D" id="1.10.357.10">
    <property type="entry name" value="Tetracycline Repressor, domain 2"/>
    <property type="match status" value="1"/>
</dbReference>
<evidence type="ECO:0000256" key="1">
    <source>
        <dbReference type="ARBA" id="ARBA00023125"/>
    </source>
</evidence>
<dbReference type="Pfam" id="PF00440">
    <property type="entry name" value="TetR_N"/>
    <property type="match status" value="1"/>
</dbReference>
<dbReference type="PANTHER" id="PTHR43479">
    <property type="entry name" value="ACREF/ENVCD OPERON REPRESSOR-RELATED"/>
    <property type="match status" value="1"/>
</dbReference>
<sequence>MLKTKKEIILETALHLFADKGYEATPTSLIAKAAGVSEGLIFKHYVSKGNLLEAIVKAGYRRATDKSKSLIEEKDPAKFISNMLDMPLKLVEDERSFWRMQFRLVDEEIAQKHHLRFSHSVKQKLVAAFAQLGYEEPEMETEVLMLLVEGLWKAYLTSADKPHFVKMLDLSKKKYIGELIDNR</sequence>
<dbReference type="EMBL" id="QRGR01000001">
    <property type="protein sequence ID" value="RDV17183.1"/>
    <property type="molecule type" value="Genomic_DNA"/>
</dbReference>
<dbReference type="InterPro" id="IPR050624">
    <property type="entry name" value="HTH-type_Tx_Regulator"/>
</dbReference>
<evidence type="ECO:0000256" key="2">
    <source>
        <dbReference type="PROSITE-ProRule" id="PRU00335"/>
    </source>
</evidence>
<gene>
    <name evidence="4" type="ORF">DXT99_01345</name>
</gene>
<dbReference type="OrthoDB" id="9789566at2"/>
<dbReference type="GO" id="GO:0003677">
    <property type="term" value="F:DNA binding"/>
    <property type="evidence" value="ECO:0007669"/>
    <property type="project" value="UniProtKB-UniRule"/>
</dbReference>
<dbReference type="PROSITE" id="PS50977">
    <property type="entry name" value="HTH_TETR_2"/>
    <property type="match status" value="1"/>
</dbReference>
<name>A0A3D8LIA8_9BACT</name>
<dbReference type="RefSeq" id="WP_115563702.1">
    <property type="nucleotide sequence ID" value="NZ_QRGR01000001.1"/>
</dbReference>
<accession>A0A3D8LIA8</accession>
<dbReference type="AlphaFoldDB" id="A0A3D8LIA8"/>
<dbReference type="InterPro" id="IPR009057">
    <property type="entry name" value="Homeodomain-like_sf"/>
</dbReference>
<dbReference type="SUPFAM" id="SSF46689">
    <property type="entry name" value="Homeodomain-like"/>
    <property type="match status" value="1"/>
</dbReference>
<organism evidence="4 5">
    <name type="scientific">Pontibacter diazotrophicus</name>
    <dbReference type="NCBI Taxonomy" id="1400979"/>
    <lineage>
        <taxon>Bacteria</taxon>
        <taxon>Pseudomonadati</taxon>
        <taxon>Bacteroidota</taxon>
        <taxon>Cytophagia</taxon>
        <taxon>Cytophagales</taxon>
        <taxon>Hymenobacteraceae</taxon>
        <taxon>Pontibacter</taxon>
    </lineage>
</organism>
<dbReference type="InterPro" id="IPR001647">
    <property type="entry name" value="HTH_TetR"/>
</dbReference>
<keyword evidence="5" id="KW-1185">Reference proteome</keyword>
<evidence type="ECO:0000313" key="5">
    <source>
        <dbReference type="Proteomes" id="UP000256708"/>
    </source>
</evidence>
<dbReference type="PANTHER" id="PTHR43479:SF11">
    <property type="entry name" value="ACREF_ENVCD OPERON REPRESSOR-RELATED"/>
    <property type="match status" value="1"/>
</dbReference>